<dbReference type="GO" id="GO:0016491">
    <property type="term" value="F:oxidoreductase activity"/>
    <property type="evidence" value="ECO:0007669"/>
    <property type="project" value="UniProtKB-KW"/>
</dbReference>
<dbReference type="PRINTS" id="PR00368">
    <property type="entry name" value="FADPNR"/>
</dbReference>
<dbReference type="SUPFAM" id="SSF54862">
    <property type="entry name" value="4Fe-4S ferredoxins"/>
    <property type="match status" value="1"/>
</dbReference>
<evidence type="ECO:0000313" key="4">
    <source>
        <dbReference type="EMBL" id="RVT48958.1"/>
    </source>
</evidence>
<keyword evidence="2" id="KW-0560">Oxidoreductase</keyword>
<dbReference type="InterPro" id="IPR036188">
    <property type="entry name" value="FAD/NAD-bd_sf"/>
</dbReference>
<protein>
    <submittedName>
        <fullName evidence="4">4Fe-4S dicluster domain-containing protein</fullName>
    </submittedName>
</protein>
<dbReference type="SUPFAM" id="SSF51905">
    <property type="entry name" value="FAD/NAD(P)-binding domain"/>
    <property type="match status" value="2"/>
</dbReference>
<dbReference type="Pfam" id="PF13237">
    <property type="entry name" value="Fer4_10"/>
    <property type="match status" value="1"/>
</dbReference>
<name>A0A437JQ19_9BURK</name>
<dbReference type="PRINTS" id="PR00469">
    <property type="entry name" value="PNDRDTASEII"/>
</dbReference>
<dbReference type="Gene3D" id="3.30.70.20">
    <property type="match status" value="1"/>
</dbReference>
<dbReference type="PROSITE" id="PS51379">
    <property type="entry name" value="4FE4S_FER_2"/>
    <property type="match status" value="2"/>
</dbReference>
<organism evidence="4 5">
    <name type="scientific">Rubrivivax albus</name>
    <dbReference type="NCBI Taxonomy" id="2499835"/>
    <lineage>
        <taxon>Bacteria</taxon>
        <taxon>Pseudomonadati</taxon>
        <taxon>Pseudomonadota</taxon>
        <taxon>Betaproteobacteria</taxon>
        <taxon>Burkholderiales</taxon>
        <taxon>Sphaerotilaceae</taxon>
        <taxon>Rubrivivax</taxon>
    </lineage>
</organism>
<dbReference type="Proteomes" id="UP000288178">
    <property type="component" value="Unassembled WGS sequence"/>
</dbReference>
<dbReference type="EMBL" id="SACT01000009">
    <property type="protein sequence ID" value="RVT48958.1"/>
    <property type="molecule type" value="Genomic_DNA"/>
</dbReference>
<feature type="domain" description="4Fe-4S ferredoxin-type" evidence="3">
    <location>
        <begin position="47"/>
        <end position="76"/>
    </location>
</feature>
<dbReference type="InterPro" id="IPR050097">
    <property type="entry name" value="Ferredoxin-NADP_redctase_2"/>
</dbReference>
<evidence type="ECO:0000256" key="1">
    <source>
        <dbReference type="ARBA" id="ARBA00022630"/>
    </source>
</evidence>
<dbReference type="Pfam" id="PF13738">
    <property type="entry name" value="Pyr_redox_3"/>
    <property type="match status" value="1"/>
</dbReference>
<gene>
    <name evidence="4" type="ORF">ENE75_21660</name>
</gene>
<dbReference type="PANTHER" id="PTHR48105">
    <property type="entry name" value="THIOREDOXIN REDUCTASE 1-RELATED-RELATED"/>
    <property type="match status" value="1"/>
</dbReference>
<evidence type="ECO:0000313" key="5">
    <source>
        <dbReference type="Proteomes" id="UP000288178"/>
    </source>
</evidence>
<evidence type="ECO:0000256" key="2">
    <source>
        <dbReference type="ARBA" id="ARBA00023002"/>
    </source>
</evidence>
<dbReference type="OrthoDB" id="9808559at2"/>
<sequence>MSLWLPYALVLILAVGGYVLWQSRRQRTHAEALAVAQAAGMAEPMSLHPVVDPLRCIGSGTCAQACPEQALGVIGGKAVLVDAAACIGHGACAAACPVDAIQLVFGTERRGVDIPQVSPQFETNVPGIFIAGELGGMGLIRKAAEQGRQAIDAIRHRPRGAWPLDVVIVGCGPAGLSAGLAAMEQGLQFRLIEQEASLGGAVFHYPRQKVAMTAPVTLALVGKVQFTEVAKERLLAFWQDIVERTGLPIQFQERFLGATPEGDGFVVRTNQGEFRCRSVLLALGRRGTPRKLGVPGEEQPHVVYRLTDPEQYAGQAVLVVGGGDSAVEAAVAVAEVPGTTVTLTYRGEAFARVKPRNRERLDTLRKRGRLEVLLRTEVAQINTGRVRLTTGDGSQERLADAVVVCAGGELPMPLLRTIGVAFETKYGTA</sequence>
<dbReference type="InterPro" id="IPR017896">
    <property type="entry name" value="4Fe4S_Fe-S-bd"/>
</dbReference>
<dbReference type="AlphaFoldDB" id="A0A437JQ19"/>
<evidence type="ECO:0000259" key="3">
    <source>
        <dbReference type="PROSITE" id="PS51379"/>
    </source>
</evidence>
<comment type="caution">
    <text evidence="4">The sequence shown here is derived from an EMBL/GenBank/DDBJ whole genome shotgun (WGS) entry which is preliminary data.</text>
</comment>
<accession>A0A437JQ19</accession>
<dbReference type="RefSeq" id="WP_128200588.1">
    <property type="nucleotide sequence ID" value="NZ_SACT01000009.1"/>
</dbReference>
<keyword evidence="1" id="KW-0285">Flavoprotein</keyword>
<reference evidence="4 5" key="1">
    <citation type="submission" date="2019-01" db="EMBL/GenBank/DDBJ databases">
        <authorList>
            <person name="Chen W.-M."/>
        </authorList>
    </citation>
    <scope>NUCLEOTIDE SEQUENCE [LARGE SCALE GENOMIC DNA]</scope>
    <source>
        <strain evidence="4 5">ICH-3</strain>
    </source>
</reference>
<dbReference type="Gene3D" id="3.50.50.60">
    <property type="entry name" value="FAD/NAD(P)-binding domain"/>
    <property type="match status" value="1"/>
</dbReference>
<proteinExistence type="predicted"/>
<keyword evidence="5" id="KW-1185">Reference proteome</keyword>
<feature type="domain" description="4Fe-4S ferredoxin-type" evidence="3">
    <location>
        <begin position="77"/>
        <end position="106"/>
    </location>
</feature>